<dbReference type="InterPro" id="IPR037459">
    <property type="entry name" value="RhgT-like"/>
</dbReference>
<dbReference type="Gene3D" id="3.40.50.1110">
    <property type="entry name" value="SGNH hydrolase"/>
    <property type="match status" value="1"/>
</dbReference>
<accession>A0A0P7BS37</accession>
<dbReference type="CDD" id="cd01821">
    <property type="entry name" value="Rhamnogalacturan_acetylesterase_like"/>
    <property type="match status" value="1"/>
</dbReference>
<evidence type="ECO:0000313" key="4">
    <source>
        <dbReference type="EMBL" id="KPM47231.1"/>
    </source>
</evidence>
<feature type="domain" description="SGNH hydrolase-type esterase" evidence="3">
    <location>
        <begin position="25"/>
        <end position="234"/>
    </location>
</feature>
<sequence>MIRLLVPVFILFSFFVRVEKPTLYLIGDSTVKAGQGNGGNGMWGWGSVIDLIFDTGKINVENHAIGGRSSRTFLTDGRWEPLLEKMNDADYLIIQFGHNDDWALNDTIRARGTIDGIGEEFEEIDNLITHKHEVVHSYGWYLRKYVNEAKAKGVEVFICSPIPFNRYGEDGLIPRKPDFYPVWARQVAEQTGAHFINLHEMTAKVYDKLGYEIVKKAYFTNKDDVHTNRQGAQLNAEHVVKGVEETDSSLKNFLKP</sequence>
<protein>
    <recommendedName>
        <fullName evidence="3">SGNH hydrolase-type esterase domain-containing protein</fullName>
    </recommendedName>
</protein>
<gene>
    <name evidence="4" type="ORF">AFM12_15635</name>
</gene>
<evidence type="ECO:0000259" key="3">
    <source>
        <dbReference type="Pfam" id="PF13472"/>
    </source>
</evidence>
<dbReference type="GO" id="GO:0016788">
    <property type="term" value="F:hydrolase activity, acting on ester bonds"/>
    <property type="evidence" value="ECO:0007669"/>
    <property type="project" value="UniProtKB-ARBA"/>
</dbReference>
<dbReference type="Proteomes" id="UP000050454">
    <property type="component" value="Unassembled WGS sequence"/>
</dbReference>
<evidence type="ECO:0000313" key="5">
    <source>
        <dbReference type="Proteomes" id="UP000050454"/>
    </source>
</evidence>
<dbReference type="InterPro" id="IPR013830">
    <property type="entry name" value="SGNH_hydro"/>
</dbReference>
<dbReference type="PANTHER" id="PTHR43695">
    <property type="entry name" value="PUTATIVE (AFU_ORTHOLOGUE AFUA_2G17250)-RELATED"/>
    <property type="match status" value="1"/>
</dbReference>
<dbReference type="InterPro" id="IPR036514">
    <property type="entry name" value="SGNH_hydro_sf"/>
</dbReference>
<keyword evidence="5" id="KW-1185">Reference proteome</keyword>
<dbReference type="OrthoDB" id="9807041at2"/>
<keyword evidence="2" id="KW-0378">Hydrolase</keyword>
<dbReference type="PANTHER" id="PTHR43695:SF1">
    <property type="entry name" value="RHAMNOGALACTURONAN ACETYLESTERASE"/>
    <property type="match status" value="1"/>
</dbReference>
<dbReference type="AlphaFoldDB" id="A0A0P7BS37"/>
<dbReference type="Pfam" id="PF13472">
    <property type="entry name" value="Lipase_GDSL_2"/>
    <property type="match status" value="1"/>
</dbReference>
<evidence type="ECO:0000256" key="1">
    <source>
        <dbReference type="ARBA" id="ARBA00008668"/>
    </source>
</evidence>
<organism evidence="4 5">
    <name type="scientific">Jiulongibacter sediminis</name>
    <dbReference type="NCBI Taxonomy" id="1605367"/>
    <lineage>
        <taxon>Bacteria</taxon>
        <taxon>Pseudomonadati</taxon>
        <taxon>Bacteroidota</taxon>
        <taxon>Cytophagia</taxon>
        <taxon>Cytophagales</taxon>
        <taxon>Leadbetterellaceae</taxon>
        <taxon>Jiulongibacter</taxon>
    </lineage>
</organism>
<dbReference type="PATRIC" id="fig|1605367.3.peg.552"/>
<dbReference type="EMBL" id="LGTQ01000012">
    <property type="protein sequence ID" value="KPM47231.1"/>
    <property type="molecule type" value="Genomic_DNA"/>
</dbReference>
<reference evidence="4 5" key="1">
    <citation type="submission" date="2015-07" db="EMBL/GenBank/DDBJ databases">
        <title>The draft genome sequence of Leadbetterella sp. JN14-9.</title>
        <authorList>
            <person name="Liu Y."/>
            <person name="Du J."/>
            <person name="Shao Z."/>
        </authorList>
    </citation>
    <scope>NUCLEOTIDE SEQUENCE [LARGE SCALE GENOMIC DNA]</scope>
    <source>
        <strain evidence="4 5">JN14-9</strain>
    </source>
</reference>
<comment type="similarity">
    <text evidence="1">Belongs to the 'GDSL' lipolytic enzyme family.</text>
</comment>
<dbReference type="SUPFAM" id="SSF52266">
    <property type="entry name" value="SGNH hydrolase"/>
    <property type="match status" value="1"/>
</dbReference>
<dbReference type="STRING" id="1605367.AFM12_15635"/>
<proteinExistence type="inferred from homology"/>
<dbReference type="RefSeq" id="WP_055149973.1">
    <property type="nucleotide sequence ID" value="NZ_JXSZ01000012.1"/>
</dbReference>
<evidence type="ECO:0000256" key="2">
    <source>
        <dbReference type="ARBA" id="ARBA00022801"/>
    </source>
</evidence>
<comment type="caution">
    <text evidence="4">The sequence shown here is derived from an EMBL/GenBank/DDBJ whole genome shotgun (WGS) entry which is preliminary data.</text>
</comment>
<name>A0A0P7BS37_9BACT</name>